<feature type="compositionally biased region" description="Polar residues" evidence="1">
    <location>
        <begin position="200"/>
        <end position="210"/>
    </location>
</feature>
<proteinExistence type="predicted"/>
<keyword evidence="3" id="KW-1185">Reference proteome</keyword>
<accession>A0A9W9PKS1</accession>
<dbReference type="OrthoDB" id="20872at2759"/>
<gene>
    <name evidence="2" type="ORF">N7468_000692</name>
</gene>
<dbReference type="GeneID" id="83197292"/>
<feature type="region of interest" description="Disordered" evidence="1">
    <location>
        <begin position="528"/>
        <end position="548"/>
    </location>
</feature>
<dbReference type="RefSeq" id="XP_058336020.1">
    <property type="nucleotide sequence ID" value="XM_058469989.1"/>
</dbReference>
<name>A0A9W9PKS1_9EURO</name>
<evidence type="ECO:0000313" key="2">
    <source>
        <dbReference type="EMBL" id="KAJ5249241.1"/>
    </source>
</evidence>
<feature type="compositionally biased region" description="Basic and acidic residues" evidence="1">
    <location>
        <begin position="168"/>
        <end position="194"/>
    </location>
</feature>
<comment type="caution">
    <text evidence="2">The sequence shown here is derived from an EMBL/GenBank/DDBJ whole genome shotgun (WGS) entry which is preliminary data.</text>
</comment>
<dbReference type="PANTHER" id="PTHR42345:SF2">
    <property type="entry name" value="HELICASE-LIKE PROTEIN"/>
    <property type="match status" value="1"/>
</dbReference>
<evidence type="ECO:0000256" key="1">
    <source>
        <dbReference type="SAM" id="MobiDB-lite"/>
    </source>
</evidence>
<organism evidence="2 3">
    <name type="scientific">Penicillium chermesinum</name>
    <dbReference type="NCBI Taxonomy" id="63820"/>
    <lineage>
        <taxon>Eukaryota</taxon>
        <taxon>Fungi</taxon>
        <taxon>Dikarya</taxon>
        <taxon>Ascomycota</taxon>
        <taxon>Pezizomycotina</taxon>
        <taxon>Eurotiomycetes</taxon>
        <taxon>Eurotiomycetidae</taxon>
        <taxon>Eurotiales</taxon>
        <taxon>Aspergillaceae</taxon>
        <taxon>Penicillium</taxon>
    </lineage>
</organism>
<dbReference type="EMBL" id="JAPQKS010000001">
    <property type="protein sequence ID" value="KAJ5249241.1"/>
    <property type="molecule type" value="Genomic_DNA"/>
</dbReference>
<dbReference type="AlphaFoldDB" id="A0A9W9PKS1"/>
<dbReference type="Proteomes" id="UP001150941">
    <property type="component" value="Unassembled WGS sequence"/>
</dbReference>
<reference evidence="2" key="1">
    <citation type="submission" date="2022-11" db="EMBL/GenBank/DDBJ databases">
        <authorList>
            <person name="Petersen C."/>
        </authorList>
    </citation>
    <scope>NUCLEOTIDE SEQUENCE</scope>
    <source>
        <strain evidence="2">IBT 19713</strain>
    </source>
</reference>
<dbReference type="PANTHER" id="PTHR42345">
    <property type="entry name" value="TPR_REGION DOMAIN-CONTAINING PROTEIN"/>
    <property type="match status" value="1"/>
</dbReference>
<reference evidence="2" key="2">
    <citation type="journal article" date="2023" name="IMA Fungus">
        <title>Comparative genomic study of the Penicillium genus elucidates a diverse pangenome and 15 lateral gene transfer events.</title>
        <authorList>
            <person name="Petersen C."/>
            <person name="Sorensen T."/>
            <person name="Nielsen M.R."/>
            <person name="Sondergaard T.E."/>
            <person name="Sorensen J.L."/>
            <person name="Fitzpatrick D.A."/>
            <person name="Frisvad J.C."/>
            <person name="Nielsen K.L."/>
        </authorList>
    </citation>
    <scope>NUCLEOTIDE SEQUENCE</scope>
    <source>
        <strain evidence="2">IBT 19713</strain>
    </source>
</reference>
<evidence type="ECO:0000313" key="3">
    <source>
        <dbReference type="Proteomes" id="UP001150941"/>
    </source>
</evidence>
<protein>
    <submittedName>
        <fullName evidence="2">Uncharacterized protein</fullName>
    </submittedName>
</protein>
<feature type="region of interest" description="Disordered" evidence="1">
    <location>
        <begin position="159"/>
        <end position="223"/>
    </location>
</feature>
<feature type="compositionally biased region" description="Basic and acidic residues" evidence="1">
    <location>
        <begin position="530"/>
        <end position="543"/>
    </location>
</feature>
<sequence length="1088" mass="121168">MSAYTKVQCSLNPSQRKTYHEKGCIVRPFRPQPIVTDWGNLAPLERCRYPSRRTRNSIVWYSAFELLFKSFEVQLIRFKRFCVLSALESPAASRLSVEGARSWSDGPMSFLLGRRRSHSDLESDDATLRFGRSSISDQSPATHDATLGFLHGLFRRRGDSLSSPSQVHHTESRNPPRAQLDHENRKPRSHDSSCHHGSGQPRSPSSSEPLSANIHGEPKQPGNIQDYLESRLEAATKVDGSNGSTRGPDISVLTIKDYKAIFSGAPHFMLEKGKNGRYYPEVIFPWDLHNPSIQRLLDRKLLSHRSYTLCTLHAHLPIPDDWAVKDGVPIHLENFRWTGRTKRATFDIGVFEVPNMLASNGREPGTVGLRHFLEVPIADAIRYPGPGKPHAAPGLQQLSSLPAVEAFDVVDTYDRPYAHCSNGTVFDRRQLIRDGPTAWRRIGVRDIDLRVLVQRIHYIKELREQILADGSTLTLLDAESPRELHHSLHGHLKSQIKTLATVLATPGAWIDFSLPEWRLRAGQILWEAPPHQDGDGPSHEKSDVSTPSWVNSGMERKWLLVQLVLAAELILRLDAFVRKGMLHDPHAGLMTAQELQQFDQLREGKVNWDLIVVRRFFNNLQIPQPELTAEQPDSGNKAPTKPHRISLREIINRHISTGPALGSAWSFQITSSPSRIHRQLEGLYVFAENIGWPNVDMLHDTLEKKLRKGQELALPDLNDNSWARGQNQFVQHSAVQGAKDDMYTRSPSRWCLQLYNPCEANDDPHFSDRLGWISRSWLSGFVIAGEGICHLLMGTILENDADAIQQLGATANFYGGFVYKGRSWWSKACIVGRVLSALQGSKTCMGWVGSDLGPYEATDQTALGPGWFEVHTEDVPSASRHPRIKHGGKVTLESSPLGVGDITAQSFSLPLDPQVTAQAQVDVGMLTLSLANPGQRCITLANEACLSFTVQDPAAAEQATMIRFPLRYNVRFVSAHECRPPRCFTPQRQGPAVSDSHPLHQSFPYKFVPVARLSPNDARPATSSSLHTSPEVVVIDARGCRSKEALARAWCATVGAHSVIGRVGRTCVACCVREARAIGVQVVIRVGD</sequence>